<sequence>MIYEAALDAFTETTIHRSSKKPKRRTPRNAQQSTRAALPESIPFLSLTQTCQTIRNDFRICWLRKHVVQLSNMQQYARCFMMKPRQRPKAAFATWYNTIGALRICVDDLMDADIVRLLQLKAFKPDCKITLESSASRLESSVSQRESSGLQRVLLALNTLISNWNPAWVRWITSGGVTQARFQISKYNCTLHVVMTQEYALPWMFVGPFRRWPYGFPATMGLDIDNLWVEFRVCY</sequence>
<protein>
    <submittedName>
        <fullName evidence="1">Uncharacterized protein</fullName>
    </submittedName>
</protein>
<proteinExistence type="predicted"/>
<accession>A0A7C8I0V1</accession>
<dbReference type="AlphaFoldDB" id="A0A7C8I0V1"/>
<organism evidence="1 2">
    <name type="scientific">Massariosphaeria phaeospora</name>
    <dbReference type="NCBI Taxonomy" id="100035"/>
    <lineage>
        <taxon>Eukaryota</taxon>
        <taxon>Fungi</taxon>
        <taxon>Dikarya</taxon>
        <taxon>Ascomycota</taxon>
        <taxon>Pezizomycotina</taxon>
        <taxon>Dothideomycetes</taxon>
        <taxon>Pleosporomycetidae</taxon>
        <taxon>Pleosporales</taxon>
        <taxon>Pleosporales incertae sedis</taxon>
        <taxon>Massariosphaeria</taxon>
    </lineage>
</organism>
<dbReference type="Proteomes" id="UP000481861">
    <property type="component" value="Unassembled WGS sequence"/>
</dbReference>
<evidence type="ECO:0000313" key="2">
    <source>
        <dbReference type="Proteomes" id="UP000481861"/>
    </source>
</evidence>
<reference evidence="1 2" key="1">
    <citation type="submission" date="2020-01" db="EMBL/GenBank/DDBJ databases">
        <authorList>
            <consortium name="DOE Joint Genome Institute"/>
            <person name="Haridas S."/>
            <person name="Albert R."/>
            <person name="Binder M."/>
            <person name="Bloem J."/>
            <person name="Labutti K."/>
            <person name="Salamov A."/>
            <person name="Andreopoulos B."/>
            <person name="Baker S.E."/>
            <person name="Barry K."/>
            <person name="Bills G."/>
            <person name="Bluhm B.H."/>
            <person name="Cannon C."/>
            <person name="Castanera R."/>
            <person name="Culley D.E."/>
            <person name="Daum C."/>
            <person name="Ezra D."/>
            <person name="Gonzalez J.B."/>
            <person name="Henrissat B."/>
            <person name="Kuo A."/>
            <person name="Liang C."/>
            <person name="Lipzen A."/>
            <person name="Lutzoni F."/>
            <person name="Magnuson J."/>
            <person name="Mondo S."/>
            <person name="Nolan M."/>
            <person name="Ohm R."/>
            <person name="Pangilinan J."/>
            <person name="Park H.-J.H."/>
            <person name="Ramirez L."/>
            <person name="Alfaro M."/>
            <person name="Sun H."/>
            <person name="Tritt A."/>
            <person name="Yoshinaga Y."/>
            <person name="Zwiers L.-H.L."/>
            <person name="Turgeon B.G."/>
            <person name="Goodwin S.B."/>
            <person name="Spatafora J.W."/>
            <person name="Crous P.W."/>
            <person name="Grigoriev I.V."/>
        </authorList>
    </citation>
    <scope>NUCLEOTIDE SEQUENCE [LARGE SCALE GENOMIC DNA]</scope>
    <source>
        <strain evidence="1 2">CBS 611.86</strain>
    </source>
</reference>
<dbReference type="EMBL" id="JAADJZ010000038">
    <property type="protein sequence ID" value="KAF2864951.1"/>
    <property type="molecule type" value="Genomic_DNA"/>
</dbReference>
<evidence type="ECO:0000313" key="1">
    <source>
        <dbReference type="EMBL" id="KAF2864951.1"/>
    </source>
</evidence>
<comment type="caution">
    <text evidence="1">The sequence shown here is derived from an EMBL/GenBank/DDBJ whole genome shotgun (WGS) entry which is preliminary data.</text>
</comment>
<name>A0A7C8I0V1_9PLEO</name>
<keyword evidence="2" id="KW-1185">Reference proteome</keyword>
<gene>
    <name evidence="1" type="ORF">BDV95DRAFT_268698</name>
</gene>